<dbReference type="STRING" id="1781255.BH720_08100"/>
<dbReference type="GO" id="GO:0000160">
    <property type="term" value="P:phosphorelay signal transduction system"/>
    <property type="evidence" value="ECO:0007669"/>
    <property type="project" value="InterPro"/>
</dbReference>
<sequence length="150" mass="17225">MVKQRKGVTILIADDDEDDRLLLKEALEENALSHTLHFVEDGEELMNYLHRQGKYADLSEVALPNLILLDLNMPRKDGREALQEIKADPQLRRIPVVVLTTSQAEEDIEQSYDLGVSSFITKPVTFESLVQLMKTLGEYWFEIVELPTKR</sequence>
<dbReference type="PROSITE" id="PS50110">
    <property type="entry name" value="RESPONSE_REGULATORY"/>
    <property type="match status" value="1"/>
</dbReference>
<evidence type="ECO:0000256" key="1">
    <source>
        <dbReference type="PROSITE-ProRule" id="PRU00169"/>
    </source>
</evidence>
<feature type="modified residue" description="4-aspartylphosphate" evidence="1">
    <location>
        <position position="70"/>
    </location>
</feature>
<dbReference type="RefSeq" id="WP_069966676.1">
    <property type="nucleotide sequence ID" value="NZ_CM124774.1"/>
</dbReference>
<dbReference type="InterPro" id="IPR011006">
    <property type="entry name" value="CheY-like_superfamily"/>
</dbReference>
<name>A0A1E5QM20_9CYAN</name>
<dbReference type="CDD" id="cd17557">
    <property type="entry name" value="REC_Rcp-like"/>
    <property type="match status" value="1"/>
</dbReference>
<accession>A0A1E5QM20</accession>
<organism evidence="3">
    <name type="scientific">Desertifilum tharense IPPAS B-1220</name>
    <dbReference type="NCBI Taxonomy" id="1781255"/>
    <lineage>
        <taxon>Bacteria</taxon>
        <taxon>Bacillati</taxon>
        <taxon>Cyanobacteriota</taxon>
        <taxon>Cyanophyceae</taxon>
        <taxon>Desertifilales</taxon>
        <taxon>Desertifilaceae</taxon>
        <taxon>Desertifilum</taxon>
    </lineage>
</organism>
<keyword evidence="1" id="KW-0597">Phosphoprotein</keyword>
<evidence type="ECO:0000313" key="3">
    <source>
        <dbReference type="EMBL" id="OEJ75729.1"/>
    </source>
</evidence>
<protein>
    <submittedName>
        <fullName evidence="3">Two-component system response regulator</fullName>
    </submittedName>
</protein>
<dbReference type="OrthoDB" id="5510574at2"/>
<gene>
    <name evidence="3" type="ORF">BH720_08100</name>
</gene>
<comment type="caution">
    <text evidence="3">The sequence shown here is derived from an EMBL/GenBank/DDBJ whole genome shotgun (WGS) entry which is preliminary data.</text>
</comment>
<dbReference type="SMART" id="SM00448">
    <property type="entry name" value="REC"/>
    <property type="match status" value="1"/>
</dbReference>
<dbReference type="PANTHER" id="PTHR44520">
    <property type="entry name" value="RESPONSE REGULATOR RCP1-RELATED"/>
    <property type="match status" value="1"/>
</dbReference>
<dbReference type="InterPro" id="IPR052893">
    <property type="entry name" value="TCS_response_regulator"/>
</dbReference>
<dbReference type="InterPro" id="IPR001789">
    <property type="entry name" value="Sig_transdc_resp-reg_receiver"/>
</dbReference>
<evidence type="ECO:0000259" key="2">
    <source>
        <dbReference type="PROSITE" id="PS50110"/>
    </source>
</evidence>
<dbReference type="Pfam" id="PF00072">
    <property type="entry name" value="Response_reg"/>
    <property type="match status" value="1"/>
</dbReference>
<dbReference type="AlphaFoldDB" id="A0A1E5QM20"/>
<dbReference type="EMBL" id="MJGC01000045">
    <property type="protein sequence ID" value="OEJ75729.1"/>
    <property type="molecule type" value="Genomic_DNA"/>
</dbReference>
<dbReference type="PANTHER" id="PTHR44520:SF2">
    <property type="entry name" value="RESPONSE REGULATOR RCP1"/>
    <property type="match status" value="1"/>
</dbReference>
<dbReference type="Gene3D" id="3.40.50.2300">
    <property type="match status" value="1"/>
</dbReference>
<proteinExistence type="predicted"/>
<reference evidence="3" key="1">
    <citation type="submission" date="2016-09" db="EMBL/GenBank/DDBJ databases">
        <title>Draft genome of thermotolerant cyanobacterium Desertifilum sp. strain IPPAS B-1220.</title>
        <authorList>
            <person name="Sinetova M.A."/>
            <person name="Bolakhan K."/>
            <person name="Zayadan B.K."/>
            <person name="Mironov K.S."/>
            <person name="Ustinova V."/>
            <person name="Kupriyanova E.V."/>
            <person name="Sidorov R.A."/>
            <person name="Skrypnik A.N."/>
            <person name="Gogoleva N.E."/>
            <person name="Gogolev Y.V."/>
            <person name="Los D.A."/>
        </authorList>
    </citation>
    <scope>NUCLEOTIDE SEQUENCE [LARGE SCALE GENOMIC DNA]</scope>
    <source>
        <strain evidence="3">IPPAS B-1220</strain>
    </source>
</reference>
<dbReference type="SUPFAM" id="SSF52172">
    <property type="entry name" value="CheY-like"/>
    <property type="match status" value="1"/>
</dbReference>
<feature type="domain" description="Response regulatory" evidence="2">
    <location>
        <begin position="9"/>
        <end position="137"/>
    </location>
</feature>